<organism evidence="1 2">
    <name type="scientific">Paraburkholderia ginsengiterrae</name>
    <dbReference type="NCBI Taxonomy" id="1462993"/>
    <lineage>
        <taxon>Bacteria</taxon>
        <taxon>Pseudomonadati</taxon>
        <taxon>Pseudomonadota</taxon>
        <taxon>Betaproteobacteria</taxon>
        <taxon>Burkholderiales</taxon>
        <taxon>Burkholderiaceae</taxon>
        <taxon>Paraburkholderia</taxon>
    </lineage>
</organism>
<dbReference type="Proteomes" id="UP000078116">
    <property type="component" value="Unassembled WGS sequence"/>
</dbReference>
<reference evidence="1 2" key="1">
    <citation type="submission" date="2016-04" db="EMBL/GenBank/DDBJ databases">
        <title>Reclassification of Paraburkholderia panaciterrae (Farh et al. 2015) Dobritsa &amp; Samadpour 2016 as a later homotypic synonym of Paraburkholderia ginsengiterrae (Farh et al. 2015) Dobritsa &amp; Samadpour 2016.</title>
        <authorList>
            <person name="Dobritsa A.P."/>
            <person name="Kutumbaka K."/>
            <person name="Samadpour M."/>
        </authorList>
    </citation>
    <scope>NUCLEOTIDE SEQUENCE [LARGE SCALE GENOMIC DNA]</scope>
    <source>
        <strain evidence="1 2">DCY85</strain>
    </source>
</reference>
<sequence>MADRHFPHKAGILTHRAYALRPVRSLAFRLTAWAAKGVLCASVGGVVATAWHARRAGMPPAQCIVAPVDESAQQKELIRARLALAQESAARAVVQKTADSAAADVARLNAEVQFLRGQSKGRSLAQDAAPRR</sequence>
<dbReference type="EMBL" id="LXKA01000338">
    <property type="protein sequence ID" value="OAJ55688.1"/>
    <property type="molecule type" value="Genomic_DNA"/>
</dbReference>
<evidence type="ECO:0000313" key="1">
    <source>
        <dbReference type="EMBL" id="OAJ55688.1"/>
    </source>
</evidence>
<gene>
    <name evidence="1" type="ORF">A6V37_05570</name>
</gene>
<protein>
    <submittedName>
        <fullName evidence="1">Uncharacterized protein</fullName>
    </submittedName>
</protein>
<comment type="caution">
    <text evidence="1">The sequence shown here is derived from an EMBL/GenBank/DDBJ whole genome shotgun (WGS) entry which is preliminary data.</text>
</comment>
<name>A0A1A9N2L5_9BURK</name>
<proteinExistence type="predicted"/>
<dbReference type="OrthoDB" id="9008579at2"/>
<evidence type="ECO:0000313" key="2">
    <source>
        <dbReference type="Proteomes" id="UP000078116"/>
    </source>
</evidence>
<dbReference type="RefSeq" id="WP_064286477.1">
    <property type="nucleotide sequence ID" value="NZ_LXKA01000338.1"/>
</dbReference>
<dbReference type="AlphaFoldDB" id="A0A1A9N2L5"/>
<accession>A0A1A9N2L5</accession>